<protein>
    <recommendedName>
        <fullName evidence="4">PASTA domain-containing protein</fullName>
    </recommendedName>
</protein>
<evidence type="ECO:0000313" key="2">
    <source>
        <dbReference type="EMBL" id="KGC14381.1"/>
    </source>
</evidence>
<accession>A0AAW3F1M9</accession>
<evidence type="ECO:0000313" key="3">
    <source>
        <dbReference type="Proteomes" id="UP000029590"/>
    </source>
</evidence>
<reference evidence="2 3" key="1">
    <citation type="submission" date="2014-04" db="EMBL/GenBank/DDBJ databases">
        <authorList>
            <person name="Bishop-Lilly K.A."/>
            <person name="Broomall S.M."/>
            <person name="Chain P.S."/>
            <person name="Chertkov O."/>
            <person name="Coyne S.R."/>
            <person name="Daligault H.E."/>
            <person name="Davenport K.W."/>
            <person name="Erkkila T."/>
            <person name="Frey K.G."/>
            <person name="Gibbons H.S."/>
            <person name="Gu W."/>
            <person name="Jaissle J."/>
            <person name="Johnson S.L."/>
            <person name="Koroleva G.I."/>
            <person name="Ladner J.T."/>
            <person name="Lo C.-C."/>
            <person name="Minogue T.D."/>
            <person name="Munk C."/>
            <person name="Palacios G.F."/>
            <person name="Redden C.L."/>
            <person name="Rosenzweig C.N."/>
            <person name="Scholz M.B."/>
            <person name="Teshima H."/>
            <person name="Xu Y."/>
        </authorList>
    </citation>
    <scope>NUCLEOTIDE SEQUENCE [LARGE SCALE GENOMIC DNA]</scope>
    <source>
        <strain evidence="3">gladioli</strain>
    </source>
</reference>
<feature type="chain" id="PRO_5043486937" description="PASTA domain-containing protein" evidence="1">
    <location>
        <begin position="43"/>
        <end position="299"/>
    </location>
</feature>
<sequence length="299" mass="31154">MLHAPQATFMAPTFARASRRGLAAIMLACASILSAMTPAAMAQTPSTASEVTGASLVPLAALPPSPEHGAPAEFCAHYREPADALSAAGREVEKLGWFVMSEAPLGRYRTVSFASGFEPGTSAICTPRNANIGIFDGTRLIALAYTARKADWQLGRLEPLETGGLLVGEGQGVGGPVAELHQQDEGLRLTAVAASRSFCQGRASVPNVFGKSIAEARKILIAQGWKPVRAKRGDPLYDVAADLARQGVIEVNDCSGTGVGYCSYTYRNAVGVLSVVTVGGDPDPRNDNVVGATARCPAK</sequence>
<keyword evidence="1" id="KW-0732">Signal</keyword>
<dbReference type="Proteomes" id="UP000029590">
    <property type="component" value="Unassembled WGS sequence"/>
</dbReference>
<evidence type="ECO:0000256" key="1">
    <source>
        <dbReference type="SAM" id="SignalP"/>
    </source>
</evidence>
<dbReference type="EMBL" id="JPGG01000016">
    <property type="protein sequence ID" value="KGC14381.1"/>
    <property type="molecule type" value="Genomic_DNA"/>
</dbReference>
<comment type="caution">
    <text evidence="2">The sequence shown here is derived from an EMBL/GenBank/DDBJ whole genome shotgun (WGS) entry which is preliminary data.</text>
</comment>
<gene>
    <name evidence="2" type="ORF">DM48_1644</name>
</gene>
<proteinExistence type="predicted"/>
<feature type="signal peptide" evidence="1">
    <location>
        <begin position="1"/>
        <end position="42"/>
    </location>
</feature>
<name>A0AAW3F1M9_BURGA</name>
<organism evidence="2 3">
    <name type="scientific">Burkholderia gladioli</name>
    <name type="common">Pseudomonas marginata</name>
    <name type="synonym">Phytomonas marginata</name>
    <dbReference type="NCBI Taxonomy" id="28095"/>
    <lineage>
        <taxon>Bacteria</taxon>
        <taxon>Pseudomonadati</taxon>
        <taxon>Pseudomonadota</taxon>
        <taxon>Betaproteobacteria</taxon>
        <taxon>Burkholderiales</taxon>
        <taxon>Burkholderiaceae</taxon>
        <taxon>Burkholderia</taxon>
    </lineage>
</organism>
<dbReference type="AlphaFoldDB" id="A0AAW3F1M9"/>
<evidence type="ECO:0008006" key="4">
    <source>
        <dbReference type="Google" id="ProtNLM"/>
    </source>
</evidence>
<dbReference type="KEGG" id="bgo:BM43_6120"/>